<evidence type="ECO:0000259" key="2">
    <source>
        <dbReference type="Pfam" id="PF00586"/>
    </source>
</evidence>
<dbReference type="InterPro" id="IPR036921">
    <property type="entry name" value="PurM-like_N_sf"/>
</dbReference>
<dbReference type="SUPFAM" id="SSF56042">
    <property type="entry name" value="PurM C-terminal domain-like"/>
    <property type="match status" value="1"/>
</dbReference>
<dbReference type="EMBL" id="WBXO01000009">
    <property type="protein sequence ID" value="KAB2951781.1"/>
    <property type="molecule type" value="Genomic_DNA"/>
</dbReference>
<dbReference type="Pfam" id="PF00586">
    <property type="entry name" value="AIRS"/>
    <property type="match status" value="1"/>
</dbReference>
<dbReference type="PANTHER" id="PTHR30303">
    <property type="entry name" value="HYDROGENASE ISOENZYMES FORMATION PROTEIN HYPE"/>
    <property type="match status" value="1"/>
</dbReference>
<dbReference type="PANTHER" id="PTHR30303:SF0">
    <property type="entry name" value="CARBAMOYL DEHYDRATASE HYPE"/>
    <property type="match status" value="1"/>
</dbReference>
<organism evidence="4 5">
    <name type="scientific">Heliorestis acidaminivorans</name>
    <dbReference type="NCBI Taxonomy" id="553427"/>
    <lineage>
        <taxon>Bacteria</taxon>
        <taxon>Bacillati</taxon>
        <taxon>Bacillota</taxon>
        <taxon>Clostridia</taxon>
        <taxon>Eubacteriales</taxon>
        <taxon>Heliobacteriaceae</taxon>
        <taxon>Heliorestis</taxon>
    </lineage>
</organism>
<dbReference type="AlphaFoldDB" id="A0A6I0F3N6"/>
<gene>
    <name evidence="4" type="primary">hypE</name>
    <name evidence="4" type="ORF">F9B85_10840</name>
</gene>
<dbReference type="Proteomes" id="UP000468766">
    <property type="component" value="Unassembled WGS sequence"/>
</dbReference>
<name>A0A6I0F3N6_9FIRM</name>
<dbReference type="NCBIfam" id="TIGR02124">
    <property type="entry name" value="hypE"/>
    <property type="match status" value="1"/>
</dbReference>
<accession>A0A6I0F3N6</accession>
<dbReference type="InterPro" id="IPR011854">
    <property type="entry name" value="HypE"/>
</dbReference>
<dbReference type="Gene3D" id="3.30.1330.10">
    <property type="entry name" value="PurM-like, N-terminal domain"/>
    <property type="match status" value="1"/>
</dbReference>
<comment type="similarity">
    <text evidence="1">Belongs to the HypE family.</text>
</comment>
<reference evidence="4 5" key="1">
    <citation type="submission" date="2019-10" db="EMBL/GenBank/DDBJ databases">
        <title>Whole-genome sequence of the extremophile Heliorestis acidaminivorans DSM 24790.</title>
        <authorList>
            <person name="Kyndt J.A."/>
            <person name="Meyer T.E."/>
        </authorList>
    </citation>
    <scope>NUCLEOTIDE SEQUENCE [LARGE SCALE GENOMIC DNA]</scope>
    <source>
        <strain evidence="4 5">DSM 24790</strain>
    </source>
</reference>
<dbReference type="CDD" id="cd02197">
    <property type="entry name" value="HypE"/>
    <property type="match status" value="1"/>
</dbReference>
<evidence type="ECO:0000313" key="5">
    <source>
        <dbReference type="Proteomes" id="UP000468766"/>
    </source>
</evidence>
<dbReference type="SUPFAM" id="SSF55326">
    <property type="entry name" value="PurM N-terminal domain-like"/>
    <property type="match status" value="1"/>
</dbReference>
<dbReference type="InterPro" id="IPR010918">
    <property type="entry name" value="PurM-like_C_dom"/>
</dbReference>
<dbReference type="GO" id="GO:0051604">
    <property type="term" value="P:protein maturation"/>
    <property type="evidence" value="ECO:0007669"/>
    <property type="project" value="TreeGrafter"/>
</dbReference>
<dbReference type="OrthoDB" id="9801934at2"/>
<evidence type="ECO:0000313" key="4">
    <source>
        <dbReference type="EMBL" id="KAB2951781.1"/>
    </source>
</evidence>
<feature type="domain" description="PurM-like N-terminal" evidence="2">
    <location>
        <begin position="74"/>
        <end position="172"/>
    </location>
</feature>
<evidence type="ECO:0000259" key="3">
    <source>
        <dbReference type="Pfam" id="PF02769"/>
    </source>
</evidence>
<dbReference type="Pfam" id="PF02769">
    <property type="entry name" value="AIRS_C"/>
    <property type="match status" value="1"/>
</dbReference>
<dbReference type="InterPro" id="IPR016188">
    <property type="entry name" value="PurM-like_N"/>
</dbReference>
<proteinExistence type="inferred from homology"/>
<protein>
    <submittedName>
        <fullName evidence="4">Hydrogenase expression/formation protein HypE</fullName>
    </submittedName>
</protein>
<evidence type="ECO:0000256" key="1">
    <source>
        <dbReference type="ARBA" id="ARBA00006243"/>
    </source>
</evidence>
<dbReference type="InterPro" id="IPR036676">
    <property type="entry name" value="PurM-like_C_sf"/>
</dbReference>
<comment type="caution">
    <text evidence="4">The sequence shown here is derived from an EMBL/GenBank/DDBJ whole genome shotgun (WGS) entry which is preliminary data.</text>
</comment>
<dbReference type="Gene3D" id="3.90.650.10">
    <property type="entry name" value="PurM-like C-terminal domain"/>
    <property type="match status" value="1"/>
</dbReference>
<dbReference type="PIRSF" id="PIRSF005644">
    <property type="entry name" value="Hdrgns_mtr_HypE"/>
    <property type="match status" value="1"/>
</dbReference>
<keyword evidence="5" id="KW-1185">Reference proteome</keyword>
<feature type="domain" description="PurM-like C-terminal" evidence="3">
    <location>
        <begin position="185"/>
        <end position="337"/>
    </location>
</feature>
<sequence>MKGLVLLTINTKESCKEGDSVEGTREKRILLAHGDGGALTYQLIQELFLKYFTEGPLQQQNDGALLRDLPGPPVVSTDSFVITPYFFPGGDIGKLAVAGTVNDLAVTGAEPLYLTVSFILEEGLLMADLESIVASLAQTAQEAGVAVVAGDTKVVEKGRGDGIYINTTGIGFLPEQRELGYQRIEAGDKILINGTVGDHGLAILSKRSGLAFDTELRSDCAPLNNLIATILEKCPGAVKFMRDATRGGVATTAKEIALATGKDLLLWEEDLPIREEAAGASEFLGLDPLYMANEGKVLFIVQGDRAQEVLEVMKEHQLGQESAIIGTVEKGKREEGHVLLKTFFGSHRILEMMAGDPLPRIC</sequence>